<feature type="transmembrane region" description="Helical" evidence="1">
    <location>
        <begin position="175"/>
        <end position="193"/>
    </location>
</feature>
<dbReference type="EMBL" id="QLNP01000098">
    <property type="protein sequence ID" value="RAM36143.1"/>
    <property type="molecule type" value="Genomic_DNA"/>
</dbReference>
<evidence type="ECO:0000313" key="2">
    <source>
        <dbReference type="EMBL" id="RAM36143.1"/>
    </source>
</evidence>
<dbReference type="RefSeq" id="WP_111905292.1">
    <property type="nucleotide sequence ID" value="NZ_QLNP01000098.1"/>
</dbReference>
<proteinExistence type="predicted"/>
<comment type="caution">
    <text evidence="2">The sequence shown here is derived from an EMBL/GenBank/DDBJ whole genome shotgun (WGS) entry which is preliminary data.</text>
</comment>
<organism evidence="2 3">
    <name type="scientific">Arthrobacter globiformis</name>
    <dbReference type="NCBI Taxonomy" id="1665"/>
    <lineage>
        <taxon>Bacteria</taxon>
        <taxon>Bacillati</taxon>
        <taxon>Actinomycetota</taxon>
        <taxon>Actinomycetes</taxon>
        <taxon>Micrococcales</taxon>
        <taxon>Micrococcaceae</taxon>
        <taxon>Arthrobacter</taxon>
    </lineage>
</organism>
<evidence type="ECO:0000313" key="3">
    <source>
        <dbReference type="Proteomes" id="UP000249166"/>
    </source>
</evidence>
<protein>
    <submittedName>
        <fullName evidence="2">Uncharacterized protein</fullName>
    </submittedName>
</protein>
<keyword evidence="1" id="KW-0472">Membrane</keyword>
<dbReference type="AlphaFoldDB" id="A0A328HGE5"/>
<reference evidence="2 3" key="1">
    <citation type="submission" date="2018-04" db="EMBL/GenBank/DDBJ databases">
        <title>Bacteria isolated from cave deposits of Manipur.</title>
        <authorList>
            <person name="Sahoo D."/>
            <person name="Sarangthem I."/>
            <person name="Nandeibam J."/>
        </authorList>
    </citation>
    <scope>NUCLEOTIDE SEQUENCE [LARGE SCALE GENOMIC DNA]</scope>
    <source>
        <strain evidence="3">mrc11</strain>
    </source>
</reference>
<accession>A0A328HGE5</accession>
<dbReference type="Proteomes" id="UP000249166">
    <property type="component" value="Unassembled WGS sequence"/>
</dbReference>
<feature type="transmembrane region" description="Helical" evidence="1">
    <location>
        <begin position="243"/>
        <end position="272"/>
    </location>
</feature>
<feature type="transmembrane region" description="Helical" evidence="1">
    <location>
        <begin position="200"/>
        <end position="223"/>
    </location>
</feature>
<keyword evidence="1" id="KW-0812">Transmembrane</keyword>
<gene>
    <name evidence="2" type="ORF">DBZ45_18595</name>
</gene>
<sequence length="282" mass="29095">MRSFLAALAVILGLLLSAAAVPAIWVDRNIVQEDGFVALAAPLGKDPDFQKRLATAAVNSIDTGGTIPVQAAELVRPVLEKAATSLTGLPEYPAAWEETLRKSHRLNFADPASLPPEADSSTSLTLDVAPLVALAAKQISSQVGVPLEAPGQTLVSIGQTNQRQLVERVSAYSPLGYSLAVGAGVAFLLALVTARRRWKVLAGIGVGALALSGLWTLASRWAADAVMGTASGNEMADLFKREFVAASAAGFASWTLAAAIVGVVLVAAGLLLRLVGGPARGR</sequence>
<name>A0A328HGE5_ARTGO</name>
<keyword evidence="1" id="KW-1133">Transmembrane helix</keyword>
<evidence type="ECO:0000256" key="1">
    <source>
        <dbReference type="SAM" id="Phobius"/>
    </source>
</evidence>
<dbReference type="OrthoDB" id="4964652at2"/>